<name>A0ABS7CNK9_9BACL</name>
<dbReference type="EMBL" id="JAHZIK010003894">
    <property type="protein sequence ID" value="MBW7462402.1"/>
    <property type="molecule type" value="Genomic_DNA"/>
</dbReference>
<evidence type="ECO:0000313" key="2">
    <source>
        <dbReference type="Proteomes" id="UP001519887"/>
    </source>
</evidence>
<feature type="non-terminal residue" evidence="1">
    <location>
        <position position="1"/>
    </location>
</feature>
<organism evidence="1 2">
    <name type="scientific">Paenibacillus sepulcri</name>
    <dbReference type="NCBI Taxonomy" id="359917"/>
    <lineage>
        <taxon>Bacteria</taxon>
        <taxon>Bacillati</taxon>
        <taxon>Bacillota</taxon>
        <taxon>Bacilli</taxon>
        <taxon>Bacillales</taxon>
        <taxon>Paenibacillaceae</taxon>
        <taxon>Paenibacillus</taxon>
    </lineage>
</organism>
<comment type="caution">
    <text evidence="1">The sequence shown here is derived from an EMBL/GenBank/DDBJ whole genome shotgun (WGS) entry which is preliminary data.</text>
</comment>
<proteinExistence type="predicted"/>
<reference evidence="1 2" key="1">
    <citation type="submission" date="2021-07" db="EMBL/GenBank/DDBJ databases">
        <title>Paenibacillus radiodurans sp. nov., isolated from the southeastern edge of Tengger Desert.</title>
        <authorList>
            <person name="Zhang G."/>
        </authorList>
    </citation>
    <scope>NUCLEOTIDE SEQUENCE [LARGE SCALE GENOMIC DNA]</scope>
    <source>
        <strain evidence="1 2">CCM 7311</strain>
    </source>
</reference>
<keyword evidence="2" id="KW-1185">Reference proteome</keyword>
<evidence type="ECO:0000313" key="1">
    <source>
        <dbReference type="EMBL" id="MBW7462402.1"/>
    </source>
</evidence>
<feature type="non-terminal residue" evidence="1">
    <location>
        <position position="100"/>
    </location>
</feature>
<dbReference type="Proteomes" id="UP001519887">
    <property type="component" value="Unassembled WGS sequence"/>
</dbReference>
<sequence>GASWLGENPYKPDYFRPHFELPALGSAAYIFYSQGQRIALGSGGTELGHREDPYFNRDIFTFCSHQHTPTSGSIAGPGMTENKNGIYLAWNVFEDYATKG</sequence>
<gene>
    <name evidence="1" type="ORF">K0U00_50955</name>
</gene>
<protein>
    <submittedName>
        <fullName evidence="1">Beta-galactosidase</fullName>
    </submittedName>
</protein>
<accession>A0ABS7CNK9</accession>